<dbReference type="Proteomes" id="UP000215596">
    <property type="component" value="Unassembled WGS sequence"/>
</dbReference>
<sequence length="391" mass="43491">MTVRNTKKKKHRGLKIAGTLLLVIIAIGVSGFIGLKHYITAEFPEIMDNPKVGKWNNIYPKGALSALGEQWHGNIKIGKENKVLIKFYGGGVSIDDYTEERPNIKGIKDGFYNVANLGGDNLAKRGISGTQSKNPFKDWTVITVPYSTGDFHAGAGAYEYVKEDGTEDVKYHYGYINYTKMLDEALKYIDNDPEALVITGSSAGGFGTALLADDIIGHFPNTENITVAVDSSLLLYDKWHETAENIWHAPQEISDRLTTDNITLDSLVALKENYNERVKILFDCSVRDSLLSKYQGYITNGTYAASRERGDEFQSDLKEMVNDLQEKIPGVGVFIFEGSINKDTHLTQHTISVGSQVFKKFTVDKSIAEWMDDAVNGNVKSYGLNLLDKKY</sequence>
<evidence type="ECO:0000313" key="1">
    <source>
        <dbReference type="EMBL" id="PAD74527.1"/>
    </source>
</evidence>
<dbReference type="OrthoDB" id="9802991at2"/>
<dbReference type="InterPro" id="IPR004963">
    <property type="entry name" value="PAE/NOTUM"/>
</dbReference>
<dbReference type="Pfam" id="PF03283">
    <property type="entry name" value="PAE"/>
    <property type="match status" value="1"/>
</dbReference>
<dbReference type="InterPro" id="IPR029058">
    <property type="entry name" value="AB_hydrolase_fold"/>
</dbReference>
<dbReference type="SUPFAM" id="SSF53474">
    <property type="entry name" value="alpha/beta-Hydrolases"/>
    <property type="match status" value="1"/>
</dbReference>
<evidence type="ECO:0000313" key="2">
    <source>
        <dbReference type="Proteomes" id="UP000215596"/>
    </source>
</evidence>
<name>A0A268EN33_9BACL</name>
<reference evidence="1 2" key="1">
    <citation type="submission" date="2017-07" db="EMBL/GenBank/DDBJ databases">
        <title>Isolation and whole genome analysis of endospore-forming bacteria from heroin.</title>
        <authorList>
            <person name="Kalinowski J."/>
            <person name="Ahrens B."/>
            <person name="Al-Dilaimi A."/>
            <person name="Winkler A."/>
            <person name="Wibberg D."/>
            <person name="Schleenbecker U."/>
            <person name="Ruckert C."/>
            <person name="Wolfel R."/>
            <person name="Grass G."/>
        </authorList>
    </citation>
    <scope>NUCLEOTIDE SEQUENCE [LARGE SCALE GENOMIC DNA]</scope>
    <source>
        <strain evidence="1 2">7537-G1</strain>
    </source>
</reference>
<protein>
    <recommendedName>
        <fullName evidence="3">Pectin acetylesterase</fullName>
    </recommendedName>
</protein>
<dbReference type="AlphaFoldDB" id="A0A268EN33"/>
<gene>
    <name evidence="1" type="ORF">CHH67_17385</name>
</gene>
<organism evidence="1 2">
    <name type="scientific">Paenibacillus campinasensis</name>
    <dbReference type="NCBI Taxonomy" id="66347"/>
    <lineage>
        <taxon>Bacteria</taxon>
        <taxon>Bacillati</taxon>
        <taxon>Bacillota</taxon>
        <taxon>Bacilli</taxon>
        <taxon>Bacillales</taxon>
        <taxon>Paenibacillaceae</taxon>
        <taxon>Paenibacillus</taxon>
    </lineage>
</organism>
<comment type="caution">
    <text evidence="1">The sequence shown here is derived from an EMBL/GenBank/DDBJ whole genome shotgun (WGS) entry which is preliminary data.</text>
</comment>
<dbReference type="Gene3D" id="3.40.50.1820">
    <property type="entry name" value="alpha/beta hydrolase"/>
    <property type="match status" value="1"/>
</dbReference>
<dbReference type="EMBL" id="NPBY01000054">
    <property type="protein sequence ID" value="PAD74527.1"/>
    <property type="molecule type" value="Genomic_DNA"/>
</dbReference>
<dbReference type="RefSeq" id="WP_095266473.1">
    <property type="nucleotide sequence ID" value="NZ_NPBY01000054.1"/>
</dbReference>
<evidence type="ECO:0008006" key="3">
    <source>
        <dbReference type="Google" id="ProtNLM"/>
    </source>
</evidence>
<dbReference type="PANTHER" id="PTHR21562:SF83">
    <property type="entry name" value="PECTIN ACETYLESTERASE 4"/>
    <property type="match status" value="1"/>
</dbReference>
<proteinExistence type="predicted"/>
<dbReference type="PANTHER" id="PTHR21562">
    <property type="entry name" value="NOTUM-RELATED"/>
    <property type="match status" value="1"/>
</dbReference>
<dbReference type="GO" id="GO:0016787">
    <property type="term" value="F:hydrolase activity"/>
    <property type="evidence" value="ECO:0007669"/>
    <property type="project" value="InterPro"/>
</dbReference>
<accession>A0A268EN33</accession>